<dbReference type="AlphaFoldDB" id="A0A2S9SLU3"/>
<gene>
    <name evidence="2" type="ORF">CJ669_07320</name>
</gene>
<comment type="caution">
    <text evidence="2">The sequence shown here is derived from an EMBL/GenBank/DDBJ whole genome shotgun (WGS) entry which is preliminary data.</text>
</comment>
<feature type="coiled-coil region" evidence="1">
    <location>
        <begin position="110"/>
        <end position="165"/>
    </location>
</feature>
<dbReference type="EMBL" id="NXGJ01000008">
    <property type="protein sequence ID" value="PRM87554.1"/>
    <property type="molecule type" value="Genomic_DNA"/>
</dbReference>
<evidence type="ECO:0000313" key="3">
    <source>
        <dbReference type="Proteomes" id="UP000239065"/>
    </source>
</evidence>
<dbReference type="Proteomes" id="UP000239065">
    <property type="component" value="Unassembled WGS sequence"/>
</dbReference>
<name>A0A2S9SLU3_9BACT</name>
<protein>
    <submittedName>
        <fullName evidence="2">Uncharacterized protein</fullName>
    </submittedName>
</protein>
<accession>A0A2S9SLU3</accession>
<keyword evidence="1" id="KW-0175">Coiled coil</keyword>
<evidence type="ECO:0000313" key="2">
    <source>
        <dbReference type="EMBL" id="PRM87554.1"/>
    </source>
</evidence>
<reference evidence="2 3" key="1">
    <citation type="submission" date="2017-09" db="EMBL/GenBank/DDBJ databases">
        <title>Reassesment of A. cryaerophilus.</title>
        <authorList>
            <person name="Perez-Cataluna A."/>
            <person name="Collado L."/>
            <person name="Salgado O."/>
            <person name="Lefinanco V."/>
            <person name="Figueras M.J."/>
        </authorList>
    </citation>
    <scope>NUCLEOTIDE SEQUENCE [LARGE SCALE GENOMIC DNA]</scope>
    <source>
        <strain evidence="2 3">LMG 9861</strain>
    </source>
</reference>
<sequence length="177" mass="20865">MNLIHHFKRLLNSIMKIKYHIQELKIPQLTKREKESKKKALREAIEQLKMESTPDNNLVIQENVCNLANQSKDVNTWSALISVQTIKSKNSEGFGYEARNEIINFKKDLNKMVQSEEKQLLEKIKLLNQKNDLLFKQVTKLLDNEIELKKEIGQLELLIDRKNEEIILLRKTLSKRD</sequence>
<evidence type="ECO:0000256" key="1">
    <source>
        <dbReference type="SAM" id="Coils"/>
    </source>
</evidence>
<proteinExistence type="predicted"/>
<organism evidence="2 3">
    <name type="scientific">Aliarcobacter cryaerophilus</name>
    <dbReference type="NCBI Taxonomy" id="28198"/>
    <lineage>
        <taxon>Bacteria</taxon>
        <taxon>Pseudomonadati</taxon>
        <taxon>Campylobacterota</taxon>
        <taxon>Epsilonproteobacteria</taxon>
        <taxon>Campylobacterales</taxon>
        <taxon>Arcobacteraceae</taxon>
        <taxon>Aliarcobacter</taxon>
    </lineage>
</organism>